<keyword evidence="2" id="KW-1185">Reference proteome</keyword>
<proteinExistence type="predicted"/>
<organism evidence="1 2">
    <name type="scientific">Populus alba</name>
    <name type="common">White poplar</name>
    <dbReference type="NCBI Taxonomy" id="43335"/>
    <lineage>
        <taxon>Eukaryota</taxon>
        <taxon>Viridiplantae</taxon>
        <taxon>Streptophyta</taxon>
        <taxon>Embryophyta</taxon>
        <taxon>Tracheophyta</taxon>
        <taxon>Spermatophyta</taxon>
        <taxon>Magnoliopsida</taxon>
        <taxon>eudicotyledons</taxon>
        <taxon>Gunneridae</taxon>
        <taxon>Pentapetalae</taxon>
        <taxon>rosids</taxon>
        <taxon>fabids</taxon>
        <taxon>Malpighiales</taxon>
        <taxon>Salicaceae</taxon>
        <taxon>Saliceae</taxon>
        <taxon>Populus</taxon>
    </lineage>
</organism>
<dbReference type="Proteomes" id="UP000309997">
    <property type="component" value="Unassembled WGS sequence"/>
</dbReference>
<comment type="caution">
    <text evidence="1">The sequence shown here is derived from an EMBL/GenBank/DDBJ whole genome shotgun (WGS) entry which is preliminary data.</text>
</comment>
<sequence length="221" mass="25423">MNEDRFGLLWKEHGGYSQLTEEKWCLFQMNMAATRIHRKLYLSELKFGSSVIRVTAKEDLERSGKLEEKANRSKLQWFRAVAEYHADIQSICGPFCLRSITNPYSIAWDFYYMQPLASGYEVFFRNFWCYEVSGGNANPINKLADCPVKPQRMTCSGKIEKIRRAQQIQAMLAIRNSKQQLFVRQSCFQENQIPGHVEGADLEVGDLSTLASFDPNSLLSI</sequence>
<protein>
    <submittedName>
        <fullName evidence="1">Uncharacterized protein</fullName>
    </submittedName>
</protein>
<dbReference type="EMBL" id="RCHU02000003">
    <property type="protein sequence ID" value="KAL3599726.1"/>
    <property type="molecule type" value="Genomic_DNA"/>
</dbReference>
<reference evidence="1 2" key="1">
    <citation type="journal article" date="2024" name="Plant Biotechnol. J.">
        <title>Genome and CRISPR/Cas9 system of a widespread forest tree (Populus alba) in the world.</title>
        <authorList>
            <person name="Liu Y.J."/>
            <person name="Jiang P.F."/>
            <person name="Han X.M."/>
            <person name="Li X.Y."/>
            <person name="Wang H.M."/>
            <person name="Wang Y.J."/>
            <person name="Wang X.X."/>
            <person name="Zeng Q.Y."/>
        </authorList>
    </citation>
    <scope>NUCLEOTIDE SEQUENCE [LARGE SCALE GENOMIC DNA]</scope>
    <source>
        <strain evidence="2">cv. PAL-ZL1</strain>
    </source>
</reference>
<gene>
    <name evidence="1" type="ORF">D5086_007644</name>
</gene>
<name>A0ACC4CPD3_POPAL</name>
<evidence type="ECO:0000313" key="2">
    <source>
        <dbReference type="Proteomes" id="UP000309997"/>
    </source>
</evidence>
<accession>A0ACC4CPD3</accession>
<evidence type="ECO:0000313" key="1">
    <source>
        <dbReference type="EMBL" id="KAL3599726.1"/>
    </source>
</evidence>